<proteinExistence type="predicted"/>
<keyword evidence="3" id="KW-1185">Reference proteome</keyword>
<dbReference type="EMBL" id="JALLPJ020000231">
    <property type="protein sequence ID" value="KAL3798008.1"/>
    <property type="molecule type" value="Genomic_DNA"/>
</dbReference>
<sequence length="284" mass="32134">MGTEIHTAAGCGSERRWGWSLIRYISGCVVQLANEASTIGDAFTIAIYNTLFPYFAKFLTNLERHPSESSKQAISYFKICFVVISFITPFTHILVDDTGLIIQLYALFFADIITSNALQSTDIFGRIQRHYLAPRASTQYAMNILFEGTEYELAERYTDMSKTLFLCLWYNSIFPGWYFIRSVSLMMNYYVDKFSLMRTWKRTPHLGNTIARFSSHLFFPLAILAQAVLSSYSWSGFPFDQVCINDGINDSHVNTFTLTPNNGGTSVSVTSPKMISTIVSAIKT</sequence>
<dbReference type="Proteomes" id="UP001530400">
    <property type="component" value="Unassembled WGS sequence"/>
</dbReference>
<keyword evidence="1" id="KW-0472">Membrane</keyword>
<evidence type="ECO:0000313" key="3">
    <source>
        <dbReference type="Proteomes" id="UP001530400"/>
    </source>
</evidence>
<feature type="transmembrane region" description="Helical" evidence="1">
    <location>
        <begin position="210"/>
        <end position="229"/>
    </location>
</feature>
<feature type="transmembrane region" description="Helical" evidence="1">
    <location>
        <begin position="100"/>
        <end position="118"/>
    </location>
</feature>
<organism evidence="2 3">
    <name type="scientific">Cyclotella atomus</name>
    <dbReference type="NCBI Taxonomy" id="382360"/>
    <lineage>
        <taxon>Eukaryota</taxon>
        <taxon>Sar</taxon>
        <taxon>Stramenopiles</taxon>
        <taxon>Ochrophyta</taxon>
        <taxon>Bacillariophyta</taxon>
        <taxon>Coscinodiscophyceae</taxon>
        <taxon>Thalassiosirophycidae</taxon>
        <taxon>Stephanodiscales</taxon>
        <taxon>Stephanodiscaceae</taxon>
        <taxon>Cyclotella</taxon>
    </lineage>
</organism>
<evidence type="ECO:0000313" key="2">
    <source>
        <dbReference type="EMBL" id="KAL3798008.1"/>
    </source>
</evidence>
<name>A0ABD3QCA5_9STRA</name>
<dbReference type="AlphaFoldDB" id="A0ABD3QCA5"/>
<feature type="transmembrane region" description="Helical" evidence="1">
    <location>
        <begin position="164"/>
        <end position="190"/>
    </location>
</feature>
<protein>
    <submittedName>
        <fullName evidence="2">Uncharacterized protein</fullName>
    </submittedName>
</protein>
<comment type="caution">
    <text evidence="2">The sequence shown here is derived from an EMBL/GenBank/DDBJ whole genome shotgun (WGS) entry which is preliminary data.</text>
</comment>
<accession>A0ABD3QCA5</accession>
<reference evidence="2 3" key="1">
    <citation type="submission" date="2024-10" db="EMBL/GenBank/DDBJ databases">
        <title>Updated reference genomes for cyclostephanoid diatoms.</title>
        <authorList>
            <person name="Roberts W.R."/>
            <person name="Alverson A.J."/>
        </authorList>
    </citation>
    <scope>NUCLEOTIDE SEQUENCE [LARGE SCALE GENOMIC DNA]</scope>
    <source>
        <strain evidence="2 3">AJA010-31</strain>
    </source>
</reference>
<keyword evidence="1" id="KW-0812">Transmembrane</keyword>
<keyword evidence="1" id="KW-1133">Transmembrane helix</keyword>
<feature type="transmembrane region" description="Helical" evidence="1">
    <location>
        <begin position="73"/>
        <end position="94"/>
    </location>
</feature>
<gene>
    <name evidence="2" type="ORF">ACHAWO_005423</name>
</gene>
<evidence type="ECO:0000256" key="1">
    <source>
        <dbReference type="SAM" id="Phobius"/>
    </source>
</evidence>